<sequence>MRGPVKRKRGKLAGQQIGITFRKRGVAKNIEERISIPSANDVINPRLPSLFLDDPIHGLVQIRDILTPALEQLQLQEPSLLEGGTILTQCVDTLHPSSCQGMKRGKQSIKLCRKNLPYQSIEWLQLIAKSGVFLLQQGAIHH</sequence>
<comment type="caution">
    <text evidence="1">The sequence shown here is derived from an EMBL/GenBank/DDBJ whole genome shotgun (WGS) entry which is preliminary data.</text>
</comment>
<name>A0A644XJD3_9ZZZZ</name>
<organism evidence="1">
    <name type="scientific">bioreactor metagenome</name>
    <dbReference type="NCBI Taxonomy" id="1076179"/>
    <lineage>
        <taxon>unclassified sequences</taxon>
        <taxon>metagenomes</taxon>
        <taxon>ecological metagenomes</taxon>
    </lineage>
</organism>
<gene>
    <name evidence="1" type="ORF">SDC9_60695</name>
</gene>
<accession>A0A644XJD3</accession>
<reference evidence="1" key="1">
    <citation type="submission" date="2019-08" db="EMBL/GenBank/DDBJ databases">
        <authorList>
            <person name="Kucharzyk K."/>
            <person name="Murdoch R.W."/>
            <person name="Higgins S."/>
            <person name="Loffler F."/>
        </authorList>
    </citation>
    <scope>NUCLEOTIDE SEQUENCE</scope>
</reference>
<protein>
    <submittedName>
        <fullName evidence="1">Uncharacterized protein</fullName>
    </submittedName>
</protein>
<dbReference type="EMBL" id="VSSQ01002261">
    <property type="protein sequence ID" value="MPM14333.1"/>
    <property type="molecule type" value="Genomic_DNA"/>
</dbReference>
<dbReference type="AlphaFoldDB" id="A0A644XJD3"/>
<evidence type="ECO:0000313" key="1">
    <source>
        <dbReference type="EMBL" id="MPM14333.1"/>
    </source>
</evidence>
<proteinExistence type="predicted"/>